<feature type="compositionally biased region" description="Basic and acidic residues" evidence="1">
    <location>
        <begin position="66"/>
        <end position="85"/>
    </location>
</feature>
<dbReference type="KEGG" id="pno:SNOG_06728"/>
<keyword evidence="2" id="KW-0812">Transmembrane</keyword>
<dbReference type="AlphaFoldDB" id="Q0UND6"/>
<dbReference type="RefSeq" id="XP_001797091.1">
    <property type="nucleotide sequence ID" value="XM_001797039.1"/>
</dbReference>
<keyword evidence="2" id="KW-1133">Transmembrane helix</keyword>
<feature type="compositionally biased region" description="Polar residues" evidence="1">
    <location>
        <begin position="100"/>
        <end position="114"/>
    </location>
</feature>
<dbReference type="Proteomes" id="UP000001055">
    <property type="component" value="Unassembled WGS sequence"/>
</dbReference>
<sequence length="114" mass="12477">MGEWLSSAGLTRALLGAGCWVLGCLGWFMRRLSSQPLTLDARHSLLLPLRALLRVISSAASIAAAREPRARRSSPEPRRTPEHLLRSRLIFQQPAPTPSRRATTVAPLQSSQVA</sequence>
<feature type="region of interest" description="Disordered" evidence="1">
    <location>
        <begin position="95"/>
        <end position="114"/>
    </location>
</feature>
<gene>
    <name evidence="3" type="ORF">SNOG_06728</name>
</gene>
<feature type="region of interest" description="Disordered" evidence="1">
    <location>
        <begin position="65"/>
        <end position="87"/>
    </location>
</feature>
<dbReference type="HOGENOM" id="CLU_2121919_0_0_1"/>
<dbReference type="InParanoid" id="Q0UND6"/>
<evidence type="ECO:0000313" key="3">
    <source>
        <dbReference type="EMBL" id="EAT85379.1"/>
    </source>
</evidence>
<accession>Q0UND6</accession>
<reference evidence="4" key="1">
    <citation type="journal article" date="2007" name="Plant Cell">
        <title>Dothideomycete-plant interactions illuminated by genome sequencing and EST analysis of the wheat pathogen Stagonospora nodorum.</title>
        <authorList>
            <person name="Hane J.K."/>
            <person name="Lowe R.G."/>
            <person name="Solomon P.S."/>
            <person name="Tan K.C."/>
            <person name="Schoch C.L."/>
            <person name="Spatafora J.W."/>
            <person name="Crous P.W."/>
            <person name="Kodira C."/>
            <person name="Birren B.W."/>
            <person name="Galagan J.E."/>
            <person name="Torriani S.F."/>
            <person name="McDonald B.A."/>
            <person name="Oliver R.P."/>
        </authorList>
    </citation>
    <scope>NUCLEOTIDE SEQUENCE [LARGE SCALE GENOMIC DNA]</scope>
    <source>
        <strain evidence="4">SN15 / ATCC MYA-4574 / FGSC 10173</strain>
    </source>
</reference>
<organism evidence="3 4">
    <name type="scientific">Phaeosphaeria nodorum (strain SN15 / ATCC MYA-4574 / FGSC 10173)</name>
    <name type="common">Glume blotch fungus</name>
    <name type="synonym">Parastagonospora nodorum</name>
    <dbReference type="NCBI Taxonomy" id="321614"/>
    <lineage>
        <taxon>Eukaryota</taxon>
        <taxon>Fungi</taxon>
        <taxon>Dikarya</taxon>
        <taxon>Ascomycota</taxon>
        <taxon>Pezizomycotina</taxon>
        <taxon>Dothideomycetes</taxon>
        <taxon>Pleosporomycetidae</taxon>
        <taxon>Pleosporales</taxon>
        <taxon>Pleosporineae</taxon>
        <taxon>Phaeosphaeriaceae</taxon>
        <taxon>Parastagonospora</taxon>
    </lineage>
</organism>
<protein>
    <submittedName>
        <fullName evidence="3">Uncharacterized protein</fullName>
    </submittedName>
</protein>
<evidence type="ECO:0000313" key="4">
    <source>
        <dbReference type="Proteomes" id="UP000001055"/>
    </source>
</evidence>
<evidence type="ECO:0000256" key="1">
    <source>
        <dbReference type="SAM" id="MobiDB-lite"/>
    </source>
</evidence>
<name>Q0UND6_PHANO</name>
<dbReference type="GeneID" id="5973981"/>
<dbReference type="EMBL" id="CH445334">
    <property type="protein sequence ID" value="EAT85379.1"/>
    <property type="molecule type" value="Genomic_DNA"/>
</dbReference>
<feature type="transmembrane region" description="Helical" evidence="2">
    <location>
        <begin position="12"/>
        <end position="29"/>
    </location>
</feature>
<keyword evidence="2" id="KW-0472">Membrane</keyword>
<proteinExistence type="predicted"/>
<evidence type="ECO:0000256" key="2">
    <source>
        <dbReference type="SAM" id="Phobius"/>
    </source>
</evidence>